<dbReference type="InterPro" id="IPR056884">
    <property type="entry name" value="NPHP3-like_N"/>
</dbReference>
<reference evidence="4" key="1">
    <citation type="journal article" date="2017" name="Nat. Ecol. Evol.">
        <title>Genome expansion and lineage-specific genetic innovations in the forest pathogenic fungi Armillaria.</title>
        <authorList>
            <person name="Sipos G."/>
            <person name="Prasanna A.N."/>
            <person name="Walter M.C."/>
            <person name="O'Connor E."/>
            <person name="Balint B."/>
            <person name="Krizsan K."/>
            <person name="Kiss B."/>
            <person name="Hess J."/>
            <person name="Varga T."/>
            <person name="Slot J."/>
            <person name="Riley R."/>
            <person name="Boka B."/>
            <person name="Rigling D."/>
            <person name="Barry K."/>
            <person name="Lee J."/>
            <person name="Mihaltcheva S."/>
            <person name="LaButti K."/>
            <person name="Lipzen A."/>
            <person name="Waldron R."/>
            <person name="Moloney N.M."/>
            <person name="Sperisen C."/>
            <person name="Kredics L."/>
            <person name="Vagvoelgyi C."/>
            <person name="Patrignani A."/>
            <person name="Fitzpatrick D."/>
            <person name="Nagy I."/>
            <person name="Doyle S."/>
            <person name="Anderson J.B."/>
            <person name="Grigoriev I.V."/>
            <person name="Gueldener U."/>
            <person name="Muensterkoetter M."/>
            <person name="Nagy L.G."/>
        </authorList>
    </citation>
    <scope>NUCLEOTIDE SEQUENCE [LARGE SCALE GENOMIC DNA]</scope>
    <source>
        <strain evidence="4">C18/9</strain>
    </source>
</reference>
<proteinExistence type="predicted"/>
<dbReference type="Pfam" id="PF24883">
    <property type="entry name" value="NPHP3_N"/>
    <property type="match status" value="1"/>
</dbReference>
<dbReference type="OrthoDB" id="163438at2759"/>
<dbReference type="Proteomes" id="UP000219338">
    <property type="component" value="Unassembled WGS sequence"/>
</dbReference>
<dbReference type="InterPro" id="IPR027417">
    <property type="entry name" value="P-loop_NTPase"/>
</dbReference>
<organism evidence="3 4">
    <name type="scientific">Armillaria ostoyae</name>
    <name type="common">Armillaria root rot fungus</name>
    <dbReference type="NCBI Taxonomy" id="47428"/>
    <lineage>
        <taxon>Eukaryota</taxon>
        <taxon>Fungi</taxon>
        <taxon>Dikarya</taxon>
        <taxon>Basidiomycota</taxon>
        <taxon>Agaricomycotina</taxon>
        <taxon>Agaricomycetes</taxon>
        <taxon>Agaricomycetidae</taxon>
        <taxon>Agaricales</taxon>
        <taxon>Marasmiineae</taxon>
        <taxon>Physalacriaceae</taxon>
        <taxon>Armillaria</taxon>
    </lineage>
</organism>
<keyword evidence="4" id="KW-1185">Reference proteome</keyword>
<name>A0A284S6P2_ARMOS</name>
<sequence>MSRPVTANQKQEFHYLQKVEIYDFQTLARNICHIYMKIITGSTVHTSHIYKISPQSIIWPMTDWVDLGASTVVEFQVYRCSRMPLKSGTLLGYVKKPISEVAGNRYTTFSLMDNTSAGSKICSLKIFCSDRPRGPSSTIGMVFEAMEHIRLMPAMMGKVNPATILEGCNEVFQSDSVMQPVHDKEPARLMSDVIVEAPPAAQMVVADTAVEISDTSTITRIEDENPVAMASDKTHYIRKVEVHGLGHSPMKYRIYLEITVGETSYMTSAYRMPSRSIPYWAHPINLGSHDDSIIVKFELFQNPKTPLMRKASLGSAEKKISDFPRSGDRTISLKMNNKPVSSLKVFFSNDIRRVTEGVVQDTPAPKTSLDGIGKLLDAMEPIEKVIDMIADAHPAAKIAWNVVSTGANLLRKKKETNEIIMKLYITMLSAFKDASRREILQNRKNLKSVYDALFQHTIECSIFIKGYVENKSWAGRLPRAFLSGKAEEFCDGFQDLRDQLLSNIVAEDLAVTLAMLGKVEEIDMHQLLQDLRPWTSLGPKSTCMKGTRVATINYLMDWIADCNGGVMWCSGLAGTGKSSLVGTLHQLLTVHAGGRNRLGAFIRYDRIQYSDASHLITSIAYSLGMYDTRIGTTISTVLRRNRAVLSMAASSAGDQFRILLQEPLESLQDLANEGPLVIIIDGMDEGDASEEMLAVLSRGFGRKLPFIRLLVFSRPTESISLVFTTPNSAVTRFALDKASVEVNKDIRYYIQARFNAIPSDVAFEKACKELDAIDGLAQRASGLFIWAATVCLFIKEFPCINRLRVLLSSDVPIHTTDSLTTLYKTALDTIVSEFPGRNDDIKKCVLAVLGAVIFARTPPGMKPKYLNIVLSPEDPNPRLVLAKLGSVLQTNEESGGFIQLIHKSFDDFLTNPSRCGERWFIDVEDQKRKFARQWLLSLTDFLASWQPNFDIPTHIRDYALIAPLWHIECFNIHDIDAMRVLFQDQFYKWLQATFIADKYRALLHERVNIMIWVSRLPIEVDNSFRLLTFRACQNAELELIPRMREEPPIGPFEAQVHWNNNLPYAPQLVTGPTTPRFSVSADSQFLVATQSVGNNATIMLWPIHVVFQERPTPKPISSFFNLEESLKNSQYDALGCLVTRSAVADYQSVIDSKSNSQAHWEVIGRYSDAALPNESTSAFISIHDVHTSCSHHYVFRGLKTYDLLLYATGIIIVDTQALVLMRIDMNTTEQGVPRLWIKVSEGDALRLEYTSLRSSDDSSQHSDDSSKLEYDFFHTLPKGHFVVSKDGLTLAHLQHQSDDDRRTFRCWSTTTGTILFTQEITSFREISANATTFSITTQQNGKLFLQIIPSETDNTGGNMAPLLVDFAPRPSMRRLAVFSNERKIAYVTTKDMFILDVQAKKNIFRHPFPYDSRFRYDVDERPSDIVVTPDGKNLLTVHPWIIRIWHVDVL</sequence>
<dbReference type="PANTHER" id="PTHR10039">
    <property type="entry name" value="AMELOGENIN"/>
    <property type="match status" value="1"/>
</dbReference>
<dbReference type="OMA" id="ARNICHI"/>
<keyword evidence="1" id="KW-0677">Repeat</keyword>
<protein>
    <recommendedName>
        <fullName evidence="2">Nephrocystin 3-like N-terminal domain-containing protein</fullName>
    </recommendedName>
</protein>
<gene>
    <name evidence="3" type="ORF">ARMOST_20198</name>
</gene>
<dbReference type="Gene3D" id="3.40.50.300">
    <property type="entry name" value="P-loop containing nucleotide triphosphate hydrolases"/>
    <property type="match status" value="1"/>
</dbReference>
<evidence type="ECO:0000256" key="1">
    <source>
        <dbReference type="ARBA" id="ARBA00022737"/>
    </source>
</evidence>
<dbReference type="PANTHER" id="PTHR10039:SF17">
    <property type="entry name" value="FUNGAL STAND N-TERMINAL GOODBYE DOMAIN-CONTAINING PROTEIN-RELATED"/>
    <property type="match status" value="1"/>
</dbReference>
<evidence type="ECO:0000259" key="2">
    <source>
        <dbReference type="Pfam" id="PF24883"/>
    </source>
</evidence>
<evidence type="ECO:0000313" key="3">
    <source>
        <dbReference type="EMBL" id="SJL16669.1"/>
    </source>
</evidence>
<dbReference type="SUPFAM" id="SSF82171">
    <property type="entry name" value="DPP6 N-terminal domain-like"/>
    <property type="match status" value="1"/>
</dbReference>
<dbReference type="EMBL" id="FUEG01000036">
    <property type="protein sequence ID" value="SJL16669.1"/>
    <property type="molecule type" value="Genomic_DNA"/>
</dbReference>
<accession>A0A284S6P2</accession>
<dbReference type="SUPFAM" id="SSF52540">
    <property type="entry name" value="P-loop containing nucleoside triphosphate hydrolases"/>
    <property type="match status" value="1"/>
</dbReference>
<evidence type="ECO:0000313" key="4">
    <source>
        <dbReference type="Proteomes" id="UP000219338"/>
    </source>
</evidence>
<feature type="domain" description="Nephrocystin 3-like N-terminal" evidence="2">
    <location>
        <begin position="557"/>
        <end position="714"/>
    </location>
</feature>
<dbReference type="STRING" id="47428.A0A284S6P2"/>